<dbReference type="KEGG" id="mgg:MPLG2_1426"/>
<dbReference type="AlphaFoldDB" id="A0A2N9JE93"/>
<dbReference type="EMBL" id="LT985188">
    <property type="protein sequence ID" value="SPD86462.1"/>
    <property type="molecule type" value="Genomic_DNA"/>
</dbReference>
<accession>A0A2N9JE93</accession>
<gene>
    <name evidence="1" type="ORF">MPLG2_1426</name>
</gene>
<dbReference type="Proteomes" id="UP000238164">
    <property type="component" value="Chromosome 1"/>
</dbReference>
<proteinExistence type="predicted"/>
<evidence type="ECO:0000313" key="2">
    <source>
        <dbReference type="Proteomes" id="UP000238164"/>
    </source>
</evidence>
<name>A0A2N9JE93_9ACTN</name>
<evidence type="ECO:0000313" key="1">
    <source>
        <dbReference type="EMBL" id="SPD86462.1"/>
    </source>
</evidence>
<dbReference type="InterPro" id="IPR008492">
    <property type="entry name" value="Rv2714-like"/>
</dbReference>
<sequence>MADMSELKSLKNLRRPAVVAAFGGWGDAGDAASGVIDHLAALTSAKLAFAIDPDDYYDFQVNRPTVSTTSGGERSLQWPTTEVLVAHLAERDLVLIGGPEPNFHWRGFSTALVSAMRTVKPEIVVMLGSMLTDAPHSRPVPVHGSAATPALAETLGLEVSSYEGPTGIHGVLAADCAVIGLPTASLWASVPHYVAEPPNPKATLALLDRLEDLLDTPLDPGDLPEQAVQWETQVNDLAAEDSDISAYISALEERRDENQPEPQGDAIAAEIQRYLRRRNQGPSQR</sequence>
<dbReference type="Pfam" id="PF09754">
    <property type="entry name" value="PAC2"/>
    <property type="match status" value="1"/>
</dbReference>
<dbReference type="SUPFAM" id="SSF159659">
    <property type="entry name" value="Cgl1923-like"/>
    <property type="match status" value="1"/>
</dbReference>
<dbReference type="PIRSF" id="PIRSF028754">
    <property type="entry name" value="UCP028754"/>
    <property type="match status" value="1"/>
</dbReference>
<keyword evidence="1" id="KW-0647">Proteasome</keyword>
<keyword evidence="2" id="KW-1185">Reference proteome</keyword>
<dbReference type="Gene3D" id="3.40.50.10900">
    <property type="entry name" value="PAC-like subunit"/>
    <property type="match status" value="1"/>
</dbReference>
<organism evidence="1 2">
    <name type="scientific">Micropruina glycogenica</name>
    <dbReference type="NCBI Taxonomy" id="75385"/>
    <lineage>
        <taxon>Bacteria</taxon>
        <taxon>Bacillati</taxon>
        <taxon>Actinomycetota</taxon>
        <taxon>Actinomycetes</taxon>
        <taxon>Propionibacteriales</taxon>
        <taxon>Nocardioidaceae</taxon>
        <taxon>Micropruina</taxon>
    </lineage>
</organism>
<reference evidence="1 2" key="1">
    <citation type="submission" date="2018-02" db="EMBL/GenBank/DDBJ databases">
        <authorList>
            <person name="Cohen D.B."/>
            <person name="Kent A.D."/>
        </authorList>
    </citation>
    <scope>NUCLEOTIDE SEQUENCE [LARGE SCALE GENOMIC DNA]</scope>
    <source>
        <strain evidence="1">1</strain>
    </source>
</reference>
<dbReference type="GO" id="GO:0000502">
    <property type="term" value="C:proteasome complex"/>
    <property type="evidence" value="ECO:0007669"/>
    <property type="project" value="UniProtKB-KW"/>
</dbReference>
<dbReference type="InterPro" id="IPR019151">
    <property type="entry name" value="Proteasome_assmbl_chaperone_2"/>
</dbReference>
<dbReference type="InterPro" id="IPR038389">
    <property type="entry name" value="PSMG2_sf"/>
</dbReference>
<protein>
    <submittedName>
        <fullName evidence="1">AC2 (Proteasome assembly chaperone) family</fullName>
    </submittedName>
</protein>